<keyword evidence="3 6" id="KW-1133">Transmembrane helix</keyword>
<feature type="transmembrane region" description="Helical" evidence="6">
    <location>
        <begin position="202"/>
        <end position="227"/>
    </location>
</feature>
<dbReference type="OrthoDB" id="444631at2759"/>
<sequence length="379" mass="41845">MYGLSNRQDGHNVPSLLLMPAMPPPPGEKANFNNPPTNAHIIGVLNGLFVGLAIAFLAVRTYTRRSFPKGQGLSWDDGCSMLALAASIVHTGLIYHALKLGYGRHLWDLRVATFTHENLVLFACVDIFYTIAAYLVKLSILLLYHRLFGMYSAMRRLIIIGYALITFIMVGTVANSIARLQVCTGVEKALAEPFCFGSNVNISVLTSAALNALADFCILAIPVRRVLKMKIATRRKTGLLLIFLAGLIACTMSIVRLTMVTTHFYSSDVLWNASRVTPFTIVEMNLGIICSCMMFTPAFFHKGQTTVRSLKSLLSSRGKSDSLTQVESLENHDRLQEVMNPDHSTKSKGVLKMDSVKEPWEQNVPDLELLTEAHVKPAV</sequence>
<feature type="transmembrane region" description="Helical" evidence="6">
    <location>
        <begin position="79"/>
        <end position="98"/>
    </location>
</feature>
<feature type="transmembrane region" description="Helical" evidence="6">
    <location>
        <begin position="279"/>
        <end position="300"/>
    </location>
</feature>
<evidence type="ECO:0000256" key="5">
    <source>
        <dbReference type="ARBA" id="ARBA00038359"/>
    </source>
</evidence>
<evidence type="ECO:0000256" key="6">
    <source>
        <dbReference type="SAM" id="Phobius"/>
    </source>
</evidence>
<feature type="transmembrane region" description="Helical" evidence="6">
    <location>
        <begin position="39"/>
        <end position="59"/>
    </location>
</feature>
<evidence type="ECO:0000256" key="3">
    <source>
        <dbReference type="ARBA" id="ARBA00022989"/>
    </source>
</evidence>
<protein>
    <recommendedName>
        <fullName evidence="7">Rhodopsin domain-containing protein</fullName>
    </recommendedName>
</protein>
<dbReference type="PANTHER" id="PTHR33048:SF47">
    <property type="entry name" value="INTEGRAL MEMBRANE PROTEIN-RELATED"/>
    <property type="match status" value="1"/>
</dbReference>
<name>A0A6A6S2B3_9PLEO</name>
<dbReference type="AlphaFoldDB" id="A0A6A6S2B3"/>
<feature type="transmembrane region" description="Helical" evidence="6">
    <location>
        <begin position="157"/>
        <end position="182"/>
    </location>
</feature>
<evidence type="ECO:0000256" key="1">
    <source>
        <dbReference type="ARBA" id="ARBA00004141"/>
    </source>
</evidence>
<keyword evidence="2 6" id="KW-0812">Transmembrane</keyword>
<feature type="transmembrane region" description="Helical" evidence="6">
    <location>
        <begin position="118"/>
        <end position="145"/>
    </location>
</feature>
<evidence type="ECO:0000313" key="8">
    <source>
        <dbReference type="EMBL" id="KAF2642016.1"/>
    </source>
</evidence>
<organism evidence="8 9">
    <name type="scientific">Massarina eburnea CBS 473.64</name>
    <dbReference type="NCBI Taxonomy" id="1395130"/>
    <lineage>
        <taxon>Eukaryota</taxon>
        <taxon>Fungi</taxon>
        <taxon>Dikarya</taxon>
        <taxon>Ascomycota</taxon>
        <taxon>Pezizomycotina</taxon>
        <taxon>Dothideomycetes</taxon>
        <taxon>Pleosporomycetidae</taxon>
        <taxon>Pleosporales</taxon>
        <taxon>Massarineae</taxon>
        <taxon>Massarinaceae</taxon>
        <taxon>Massarina</taxon>
    </lineage>
</organism>
<dbReference type="Proteomes" id="UP000799753">
    <property type="component" value="Unassembled WGS sequence"/>
</dbReference>
<keyword evidence="9" id="KW-1185">Reference proteome</keyword>
<dbReference type="PANTHER" id="PTHR33048">
    <property type="entry name" value="PTH11-LIKE INTEGRAL MEMBRANE PROTEIN (AFU_ORTHOLOGUE AFUA_5G11245)"/>
    <property type="match status" value="1"/>
</dbReference>
<evidence type="ECO:0000256" key="4">
    <source>
        <dbReference type="ARBA" id="ARBA00023136"/>
    </source>
</evidence>
<dbReference type="InterPro" id="IPR049326">
    <property type="entry name" value="Rhodopsin_dom_fungi"/>
</dbReference>
<reference evidence="8" key="1">
    <citation type="journal article" date="2020" name="Stud. Mycol.">
        <title>101 Dothideomycetes genomes: a test case for predicting lifestyles and emergence of pathogens.</title>
        <authorList>
            <person name="Haridas S."/>
            <person name="Albert R."/>
            <person name="Binder M."/>
            <person name="Bloem J."/>
            <person name="Labutti K."/>
            <person name="Salamov A."/>
            <person name="Andreopoulos B."/>
            <person name="Baker S."/>
            <person name="Barry K."/>
            <person name="Bills G."/>
            <person name="Bluhm B."/>
            <person name="Cannon C."/>
            <person name="Castanera R."/>
            <person name="Culley D."/>
            <person name="Daum C."/>
            <person name="Ezra D."/>
            <person name="Gonzalez J."/>
            <person name="Henrissat B."/>
            <person name="Kuo A."/>
            <person name="Liang C."/>
            <person name="Lipzen A."/>
            <person name="Lutzoni F."/>
            <person name="Magnuson J."/>
            <person name="Mondo S."/>
            <person name="Nolan M."/>
            <person name="Ohm R."/>
            <person name="Pangilinan J."/>
            <person name="Park H.-J."/>
            <person name="Ramirez L."/>
            <person name="Alfaro M."/>
            <person name="Sun H."/>
            <person name="Tritt A."/>
            <person name="Yoshinaga Y."/>
            <person name="Zwiers L.-H."/>
            <person name="Turgeon B."/>
            <person name="Goodwin S."/>
            <person name="Spatafora J."/>
            <person name="Crous P."/>
            <person name="Grigoriev I."/>
        </authorList>
    </citation>
    <scope>NUCLEOTIDE SEQUENCE</scope>
    <source>
        <strain evidence="8">CBS 473.64</strain>
    </source>
</reference>
<feature type="domain" description="Rhodopsin" evidence="7">
    <location>
        <begin position="60"/>
        <end position="297"/>
    </location>
</feature>
<feature type="transmembrane region" description="Helical" evidence="6">
    <location>
        <begin position="239"/>
        <end position="259"/>
    </location>
</feature>
<evidence type="ECO:0000259" key="7">
    <source>
        <dbReference type="Pfam" id="PF20684"/>
    </source>
</evidence>
<comment type="similarity">
    <text evidence="5">Belongs to the SAT4 family.</text>
</comment>
<gene>
    <name evidence="8" type="ORF">P280DRAFT_468490</name>
</gene>
<accession>A0A6A6S2B3</accession>
<proteinExistence type="inferred from homology"/>
<dbReference type="GO" id="GO:0016020">
    <property type="term" value="C:membrane"/>
    <property type="evidence" value="ECO:0007669"/>
    <property type="project" value="UniProtKB-SubCell"/>
</dbReference>
<dbReference type="Pfam" id="PF20684">
    <property type="entry name" value="Fung_rhodopsin"/>
    <property type="match status" value="1"/>
</dbReference>
<evidence type="ECO:0000313" key="9">
    <source>
        <dbReference type="Proteomes" id="UP000799753"/>
    </source>
</evidence>
<comment type="subcellular location">
    <subcellularLocation>
        <location evidence="1">Membrane</location>
        <topology evidence="1">Multi-pass membrane protein</topology>
    </subcellularLocation>
</comment>
<dbReference type="EMBL" id="MU006782">
    <property type="protein sequence ID" value="KAF2642016.1"/>
    <property type="molecule type" value="Genomic_DNA"/>
</dbReference>
<keyword evidence="4 6" id="KW-0472">Membrane</keyword>
<evidence type="ECO:0000256" key="2">
    <source>
        <dbReference type="ARBA" id="ARBA00022692"/>
    </source>
</evidence>
<dbReference type="InterPro" id="IPR052337">
    <property type="entry name" value="SAT4-like"/>
</dbReference>